<proteinExistence type="predicted"/>
<dbReference type="SUPFAM" id="SSF52490">
    <property type="entry name" value="Tubulin nucleotide-binding domain-like"/>
    <property type="match status" value="1"/>
</dbReference>
<feature type="region of interest" description="Disordered" evidence="1">
    <location>
        <begin position="317"/>
        <end position="346"/>
    </location>
</feature>
<accession>A0A415G4Y6</accession>
<dbReference type="Pfam" id="PF00091">
    <property type="entry name" value="Tubulin"/>
    <property type="match status" value="1"/>
</dbReference>
<dbReference type="AlphaFoldDB" id="A0A415G4Y6"/>
<feature type="domain" description="Tubulin/FtsZ GTPase" evidence="2">
    <location>
        <begin position="57"/>
        <end position="158"/>
    </location>
</feature>
<gene>
    <name evidence="3" type="ORF">DW068_12560</name>
</gene>
<evidence type="ECO:0000259" key="2">
    <source>
        <dbReference type="Pfam" id="PF00091"/>
    </source>
</evidence>
<dbReference type="RefSeq" id="WP_118314956.1">
    <property type="nucleotide sequence ID" value="NZ_CAUEJX010000001.1"/>
</dbReference>
<evidence type="ECO:0000256" key="1">
    <source>
        <dbReference type="SAM" id="MobiDB-lite"/>
    </source>
</evidence>
<comment type="caution">
    <text evidence="3">The sequence shown here is derived from an EMBL/GenBank/DDBJ whole genome shotgun (WGS) entry which is preliminary data.</text>
</comment>
<sequence>MLKNEVAIIGAGLGGTTVAYGFQQRNYNAALINGSTQDNETLPDAKNVMVLEGYDGLAGDRGLAFNALKDNNVIIKKILDIKEKIVVCIASGGGTTGSGVIPHICTLLSEEKIVVAVLLMPRKDESIQKRLNAYNTAKELMKIEDMGAIIFVNNEAYSDLGKINAVLINMLDSFFSDNSSSSGSNFDDSEKIKMLKDRGAFLLSVLSDKNAEGEKVTTQSMVNALTAKNIFLPINNDGIVGNIGIVNQGKNNINEHEIEKAIGTPENVFIGHNGAVNIACASGLSFPTEYISKLGKDALQEQKKRLEKRKGFSLLDDLEEIPQPEQPEKKSKNKRTSMSFELLQNL</sequence>
<dbReference type="InterPro" id="IPR036525">
    <property type="entry name" value="Tubulin/FtsZ_GTPase_sf"/>
</dbReference>
<dbReference type="Gene3D" id="3.30.1330.150">
    <property type="match status" value="1"/>
</dbReference>
<dbReference type="GO" id="GO:0005525">
    <property type="term" value="F:GTP binding"/>
    <property type="evidence" value="ECO:0007669"/>
    <property type="project" value="InterPro"/>
</dbReference>
<evidence type="ECO:0000313" key="3">
    <source>
        <dbReference type="EMBL" id="RHK36368.1"/>
    </source>
</evidence>
<dbReference type="Gene3D" id="3.40.50.1440">
    <property type="entry name" value="Tubulin/FtsZ, GTPase domain"/>
    <property type="match status" value="1"/>
</dbReference>
<name>A0A415G4Y6_9FIRM</name>
<dbReference type="Proteomes" id="UP000283497">
    <property type="component" value="Unassembled WGS sequence"/>
</dbReference>
<reference evidence="3 4" key="1">
    <citation type="submission" date="2018-08" db="EMBL/GenBank/DDBJ databases">
        <title>A genome reference for cultivated species of the human gut microbiota.</title>
        <authorList>
            <person name="Zou Y."/>
            <person name="Xue W."/>
            <person name="Luo G."/>
        </authorList>
    </citation>
    <scope>NUCLEOTIDE SEQUENCE [LARGE SCALE GENOMIC DNA]</scope>
    <source>
        <strain evidence="3 4">AF45-14BH</strain>
    </source>
</reference>
<evidence type="ECO:0000313" key="4">
    <source>
        <dbReference type="Proteomes" id="UP000283497"/>
    </source>
</evidence>
<protein>
    <recommendedName>
        <fullName evidence="2">Tubulin/FtsZ GTPase domain-containing protein</fullName>
    </recommendedName>
</protein>
<dbReference type="EMBL" id="QRNJ01000054">
    <property type="protein sequence ID" value="RHK36368.1"/>
    <property type="molecule type" value="Genomic_DNA"/>
</dbReference>
<feature type="compositionally biased region" description="Polar residues" evidence="1">
    <location>
        <begin position="336"/>
        <end position="346"/>
    </location>
</feature>
<organism evidence="3 4">
    <name type="scientific">Anaerobutyricum hallii</name>
    <dbReference type="NCBI Taxonomy" id="39488"/>
    <lineage>
        <taxon>Bacteria</taxon>
        <taxon>Bacillati</taxon>
        <taxon>Bacillota</taxon>
        <taxon>Clostridia</taxon>
        <taxon>Lachnospirales</taxon>
        <taxon>Lachnospiraceae</taxon>
        <taxon>Anaerobutyricum</taxon>
    </lineage>
</organism>
<dbReference type="InterPro" id="IPR003008">
    <property type="entry name" value="Tubulin_FtsZ_GTPase"/>
</dbReference>